<dbReference type="PANTHER" id="PTHR34408:SF1">
    <property type="entry name" value="GLYCOSYL HYDROLASE FAMILY 19 DOMAIN-CONTAINING PROTEIN HI_1415"/>
    <property type="match status" value="1"/>
</dbReference>
<dbReference type="GO" id="GO:0004568">
    <property type="term" value="F:chitinase activity"/>
    <property type="evidence" value="ECO:0007669"/>
    <property type="project" value="InterPro"/>
</dbReference>
<comment type="caution">
    <text evidence="2">The sequence shown here is derived from an EMBL/GenBank/DDBJ whole genome shotgun (WGS) entry which is preliminary data.</text>
</comment>
<dbReference type="AlphaFoldDB" id="A0A7Y7WPG5"/>
<proteinExistence type="predicted"/>
<feature type="domain" description="Glycoside hydrolase family 19 catalytic" evidence="1">
    <location>
        <begin position="36"/>
        <end position="164"/>
    </location>
</feature>
<evidence type="ECO:0000313" key="2">
    <source>
        <dbReference type="EMBL" id="NWB85011.1"/>
    </source>
</evidence>
<dbReference type="InterPro" id="IPR052354">
    <property type="entry name" value="Cell_Wall_Dynamics_Protein"/>
</dbReference>
<dbReference type="Proteomes" id="UP000522864">
    <property type="component" value="Unassembled WGS sequence"/>
</dbReference>
<evidence type="ECO:0000313" key="3">
    <source>
        <dbReference type="Proteomes" id="UP000522864"/>
    </source>
</evidence>
<gene>
    <name evidence="2" type="ORF">HX830_08970</name>
</gene>
<dbReference type="GO" id="GO:0016998">
    <property type="term" value="P:cell wall macromolecule catabolic process"/>
    <property type="evidence" value="ECO:0007669"/>
    <property type="project" value="InterPro"/>
</dbReference>
<dbReference type="InterPro" id="IPR000726">
    <property type="entry name" value="Glyco_hydro_19_cat"/>
</dbReference>
<dbReference type="Gene3D" id="1.10.530.10">
    <property type="match status" value="1"/>
</dbReference>
<sequence>MPITQQQLLQILPNAGDQAGVFVPALNTAMNDYQIVTTQRVAAFLAQTGHESGQLQSVVENLNYGAQALLATWPNRFTPDLAAQVARQPEQIANIVYASRMDNGDESSGDGWNYRGRGLIQITGRSNYRQCSLGLFGDERLLQQPELLEQPQWAAESAAWFWEQQGLNALADADQFNSITRKINGGLNGLEDRLQIWARARAVLCASST</sequence>
<dbReference type="EMBL" id="JACAQA010000005">
    <property type="protein sequence ID" value="NWB85011.1"/>
    <property type="molecule type" value="Genomic_DNA"/>
</dbReference>
<reference evidence="2 3" key="1">
    <citation type="submission" date="2020-04" db="EMBL/GenBank/DDBJ databases">
        <title>Molecular characterization of pseudomonads from Agaricus bisporus reveal novel blotch 2 pathogens in Western Europe.</title>
        <authorList>
            <person name="Taparia T."/>
            <person name="Krijger M."/>
            <person name="Haynes E."/>
            <person name="Elpinstone J.G."/>
            <person name="Noble R."/>
            <person name="Van Der Wolf J."/>
        </authorList>
    </citation>
    <scope>NUCLEOTIDE SEQUENCE [LARGE SCALE GENOMIC DNA]</scope>
    <source>
        <strain evidence="2 3">G9001</strain>
    </source>
</reference>
<keyword evidence="2" id="KW-0378">Hydrolase</keyword>
<protein>
    <submittedName>
        <fullName evidence="2">Glycoside hydrolase family 19 protein</fullName>
    </submittedName>
</protein>
<organism evidence="2 3">
    <name type="scientific">Pseudomonas gingeri</name>
    <dbReference type="NCBI Taxonomy" id="117681"/>
    <lineage>
        <taxon>Bacteria</taxon>
        <taxon>Pseudomonadati</taxon>
        <taxon>Pseudomonadota</taxon>
        <taxon>Gammaproteobacteria</taxon>
        <taxon>Pseudomonadales</taxon>
        <taxon>Pseudomonadaceae</taxon>
        <taxon>Pseudomonas</taxon>
    </lineage>
</organism>
<dbReference type="RefSeq" id="WP_177099833.1">
    <property type="nucleotide sequence ID" value="NZ_JACAQA010000005.1"/>
</dbReference>
<dbReference type="Pfam" id="PF00182">
    <property type="entry name" value="Glyco_hydro_19"/>
    <property type="match status" value="1"/>
</dbReference>
<accession>A0A7Y7WPG5</accession>
<name>A0A7Y7WPG5_9PSED</name>
<evidence type="ECO:0000259" key="1">
    <source>
        <dbReference type="Pfam" id="PF00182"/>
    </source>
</evidence>
<dbReference type="InterPro" id="IPR023346">
    <property type="entry name" value="Lysozyme-like_dom_sf"/>
</dbReference>
<dbReference type="GO" id="GO:0006032">
    <property type="term" value="P:chitin catabolic process"/>
    <property type="evidence" value="ECO:0007669"/>
    <property type="project" value="InterPro"/>
</dbReference>
<dbReference type="PANTHER" id="PTHR34408">
    <property type="entry name" value="FAMILY PROTEIN, PUTATIVE-RELATED"/>
    <property type="match status" value="1"/>
</dbReference>
<dbReference type="SUPFAM" id="SSF53955">
    <property type="entry name" value="Lysozyme-like"/>
    <property type="match status" value="1"/>
</dbReference>